<keyword evidence="1" id="KW-1133">Transmembrane helix</keyword>
<name>A0A850RJN5_9GAMM</name>
<dbReference type="EMBL" id="JABZEO010000015">
    <property type="protein sequence ID" value="NVZ11090.1"/>
    <property type="molecule type" value="Genomic_DNA"/>
</dbReference>
<keyword evidence="1" id="KW-0812">Transmembrane</keyword>
<dbReference type="InterPro" id="IPR019099">
    <property type="entry name" value="Uncharacterised_PGPGW_TM"/>
</dbReference>
<feature type="transmembrane region" description="Helical" evidence="1">
    <location>
        <begin position="15"/>
        <end position="41"/>
    </location>
</feature>
<evidence type="ECO:0000313" key="2">
    <source>
        <dbReference type="EMBL" id="NVZ11090.1"/>
    </source>
</evidence>
<reference evidence="2 3" key="1">
    <citation type="submission" date="2020-06" db="EMBL/GenBank/DDBJ databases">
        <title>Whole-genome sequence of Allochromatium humboldtianum DSM 21881, type strain.</title>
        <authorList>
            <person name="Kyndt J.A."/>
            <person name="Meyer T.E."/>
        </authorList>
    </citation>
    <scope>NUCLEOTIDE SEQUENCE [LARGE SCALE GENOMIC DNA]</scope>
    <source>
        <strain evidence="2 3">DSM 21881</strain>
    </source>
</reference>
<evidence type="ECO:0000256" key="1">
    <source>
        <dbReference type="SAM" id="Phobius"/>
    </source>
</evidence>
<organism evidence="2 3">
    <name type="scientific">Allochromatium humboldtianum</name>
    <dbReference type="NCBI Taxonomy" id="504901"/>
    <lineage>
        <taxon>Bacteria</taxon>
        <taxon>Pseudomonadati</taxon>
        <taxon>Pseudomonadota</taxon>
        <taxon>Gammaproteobacteria</taxon>
        <taxon>Chromatiales</taxon>
        <taxon>Chromatiaceae</taxon>
        <taxon>Allochromatium</taxon>
    </lineage>
</organism>
<comment type="caution">
    <text evidence="2">The sequence shown here is derived from an EMBL/GenBank/DDBJ whole genome shotgun (WGS) entry which is preliminary data.</text>
</comment>
<gene>
    <name evidence="2" type="ORF">HW932_17685</name>
</gene>
<dbReference type="Pfam" id="PF09656">
    <property type="entry name" value="PGPGW"/>
    <property type="match status" value="1"/>
</dbReference>
<accession>A0A850RJN5</accession>
<keyword evidence="1" id="KW-0472">Membrane</keyword>
<dbReference type="RefSeq" id="WP_176977811.1">
    <property type="nucleotide sequence ID" value="NZ_JABZEO010000015.1"/>
</dbReference>
<dbReference type="AlphaFoldDB" id="A0A850RJN5"/>
<sequence length="149" mass="16609">MLDTLLSWIESHQALTLLLAGASILTFIGSILALPVLVAAMPEDYFVDSRRHQSRLRRFHPLIYLMLRILKNVLGWLLVLGGLLMLVLPGQGLLTILVGLVLSDFPGKFRLERRLAGNARVMAAFNWLRRRAGRPPLQAPALPIEPSDP</sequence>
<evidence type="ECO:0008006" key="4">
    <source>
        <dbReference type="Google" id="ProtNLM"/>
    </source>
</evidence>
<protein>
    <recommendedName>
        <fullName evidence="4">Transmembrane protein (PGPGW)</fullName>
    </recommendedName>
</protein>
<proteinExistence type="predicted"/>
<keyword evidence="3" id="KW-1185">Reference proteome</keyword>
<evidence type="ECO:0000313" key="3">
    <source>
        <dbReference type="Proteomes" id="UP000592294"/>
    </source>
</evidence>
<dbReference type="Proteomes" id="UP000592294">
    <property type="component" value="Unassembled WGS sequence"/>
</dbReference>